<feature type="region of interest" description="Disordered" evidence="2">
    <location>
        <begin position="741"/>
        <end position="765"/>
    </location>
</feature>
<keyword evidence="1" id="KW-0175">Coiled coil</keyword>
<dbReference type="SUPFAM" id="SSF51197">
    <property type="entry name" value="Clavaminate synthase-like"/>
    <property type="match status" value="1"/>
</dbReference>
<feature type="region of interest" description="Disordered" evidence="2">
    <location>
        <begin position="249"/>
        <end position="297"/>
    </location>
</feature>
<proteinExistence type="predicted"/>
<feature type="region of interest" description="Disordered" evidence="2">
    <location>
        <begin position="1569"/>
        <end position="1638"/>
    </location>
</feature>
<dbReference type="InterPro" id="IPR037151">
    <property type="entry name" value="AlkB-like_sf"/>
</dbReference>
<feature type="region of interest" description="Disordered" evidence="2">
    <location>
        <begin position="1655"/>
        <end position="1688"/>
    </location>
</feature>
<keyword evidence="4" id="KW-0378">Hydrolase</keyword>
<reference evidence="3" key="1">
    <citation type="submission" date="2022-10" db="EMBL/GenBank/DDBJ databases">
        <authorList>
            <person name="Chen Y."/>
            <person name="Dougan E. K."/>
            <person name="Chan C."/>
            <person name="Rhodes N."/>
            <person name="Thang M."/>
        </authorList>
    </citation>
    <scope>NUCLEOTIDE SEQUENCE</scope>
</reference>
<keyword evidence="4" id="KW-0347">Helicase</keyword>
<name>A0A9P1G2J9_9DINO</name>
<keyword evidence="4" id="KW-0547">Nucleotide-binding</keyword>
<evidence type="ECO:0000313" key="4">
    <source>
        <dbReference type="EMBL" id="CAL4784965.1"/>
    </source>
</evidence>
<feature type="compositionally biased region" description="Basic and acidic residues" evidence="2">
    <location>
        <begin position="283"/>
        <end position="297"/>
    </location>
</feature>
<feature type="compositionally biased region" description="Basic and acidic residues" evidence="2">
    <location>
        <begin position="1624"/>
        <end position="1635"/>
    </location>
</feature>
<gene>
    <name evidence="3" type="ORF">C1SCF055_LOCUS24012</name>
</gene>
<dbReference type="InterPro" id="IPR027417">
    <property type="entry name" value="P-loop_NTPase"/>
</dbReference>
<feature type="coiled-coil region" evidence="1">
    <location>
        <begin position="917"/>
        <end position="954"/>
    </location>
</feature>
<keyword evidence="4" id="KW-0067">ATP-binding</keyword>
<dbReference type="Proteomes" id="UP001152797">
    <property type="component" value="Unassembled WGS sequence"/>
</dbReference>
<evidence type="ECO:0000313" key="3">
    <source>
        <dbReference type="EMBL" id="CAI3997653.1"/>
    </source>
</evidence>
<feature type="coiled-coil region" evidence="1">
    <location>
        <begin position="490"/>
        <end position="531"/>
    </location>
</feature>
<feature type="region of interest" description="Disordered" evidence="2">
    <location>
        <begin position="1519"/>
        <end position="1539"/>
    </location>
</feature>
<comment type="caution">
    <text evidence="3">The sequence shown here is derived from an EMBL/GenBank/DDBJ whole genome shotgun (WGS) entry which is preliminary data.</text>
</comment>
<dbReference type="EMBL" id="CAMXCT010002365">
    <property type="protein sequence ID" value="CAI3997653.1"/>
    <property type="molecule type" value="Genomic_DNA"/>
</dbReference>
<dbReference type="SUPFAM" id="SSF52540">
    <property type="entry name" value="P-loop containing nucleoside triphosphate hydrolases"/>
    <property type="match status" value="1"/>
</dbReference>
<dbReference type="OrthoDB" id="406959at2759"/>
<protein>
    <submittedName>
        <fullName evidence="4">DNA2/NAM7 helicase helicase domain-containing protein</fullName>
    </submittedName>
</protein>
<evidence type="ECO:0000256" key="2">
    <source>
        <dbReference type="SAM" id="MobiDB-lite"/>
    </source>
</evidence>
<dbReference type="Gene3D" id="3.40.50.300">
    <property type="entry name" value="P-loop containing nucleotide triphosphate hydrolases"/>
    <property type="match status" value="1"/>
</dbReference>
<accession>A0A9P1G2J9</accession>
<feature type="compositionally biased region" description="Basic and acidic residues" evidence="2">
    <location>
        <begin position="751"/>
        <end position="765"/>
    </location>
</feature>
<feature type="coiled-coil region" evidence="1">
    <location>
        <begin position="674"/>
        <end position="708"/>
    </location>
</feature>
<feature type="region of interest" description="Disordered" evidence="2">
    <location>
        <begin position="549"/>
        <end position="588"/>
    </location>
</feature>
<keyword evidence="5" id="KW-1185">Reference proteome</keyword>
<reference evidence="4 5" key="2">
    <citation type="submission" date="2024-05" db="EMBL/GenBank/DDBJ databases">
        <authorList>
            <person name="Chen Y."/>
            <person name="Shah S."/>
            <person name="Dougan E. K."/>
            <person name="Thang M."/>
            <person name="Chan C."/>
        </authorList>
    </citation>
    <scope>NUCLEOTIDE SEQUENCE [LARGE SCALE GENOMIC DNA]</scope>
</reference>
<dbReference type="EMBL" id="CAMXCT030002365">
    <property type="protein sequence ID" value="CAL4784965.1"/>
    <property type="molecule type" value="Genomic_DNA"/>
</dbReference>
<feature type="compositionally biased region" description="Polar residues" evidence="2">
    <location>
        <begin position="1677"/>
        <end position="1688"/>
    </location>
</feature>
<feature type="compositionally biased region" description="Basic and acidic residues" evidence="2">
    <location>
        <begin position="1593"/>
        <end position="1618"/>
    </location>
</feature>
<dbReference type="Gene3D" id="2.60.120.590">
    <property type="entry name" value="Alpha-ketoglutarate-dependent dioxygenase AlkB-like"/>
    <property type="match status" value="1"/>
</dbReference>
<feature type="compositionally biased region" description="Low complexity" evidence="2">
    <location>
        <begin position="1572"/>
        <end position="1590"/>
    </location>
</feature>
<evidence type="ECO:0000256" key="1">
    <source>
        <dbReference type="SAM" id="Coils"/>
    </source>
</evidence>
<sequence>MSSSSPTDILNEIPMLGQQVFDMKLDEERKVNPQNPAKTVQISNNRVVYYESFHLLINRYTYNKNHGISFHDDIKEGYDVDKDPITSFSCRLGSLLVIISSRAPEKQEKTEGKRAFVVYQPPGTILVMGGKFQRAYKHGVPSFQEIKELLACADDLTTWDGVKLKLEWFSNSKDLMRQEVRRIESFNLVNEQDARWNVTMRWVRNHSQPFCPLNPRLLANISRLDEENHQRRNQLKQLKLLNPVLQKKTAEPKAKAASPAFAWNPPGGNRARPSKSGTQDVNPGRETEEKESEKDSEKELNEIFDFVSIVSDALELQILSDDQMIGMALCASQQIRKHRFSTFQKQYNLGYNLYNKISAANMKVKEDLDPLLEAVDRKLRRLKNLQMLIELLWLDSEGRGNFMSCTTLNQQHEFNKSNDHLNRVVMSFFDLNECLPVDGFLSWDHMIDEGWLVFNFDTLQDNRKPKAEASLDSFCMASSAAAKPRARPRKVIAIQDLDALKAKKQQLKQDLKEMNKTVKVQQQKKRRLMKAAHNLHDEDLLWLLRERQTQRSEDPNSAQDQNGDAAEDLSAENVEPNETVNSEEHVNRTVKLMKNISNEITRETGATTKPRNSVRASLSKNVDQTKFGSLGNAFAIIFVEVFEVGTLAACDWEIIETALECIVAAKHVRDFELLDWVQEEEARKAREAEALKEKENAEKAEQEKLKQQHIMRLQEIREVKKQCERDEAKLVATCRESSSSHYVDGAPKPADLFRGDTPEMKKPKNDYHAKFQPRYELPSGTPESARSFIGLVKLLKKQLTLEDVHQLAVLSKSMKEVTTIWQKLLSDNGNVLPPEWNAEEDLRNVQHRCDDTLFSQVGKALATVLTELLQVIDLDIENLTDIVEHLDNMSSTKQNLNNGSALEKRKLESCQSQDDIRRQSLEQLRALRQKREAVEDEEKQIEALIADIDKRQNSAKFSSTAASKFAVVQQWQDQAMSHKQCTSKRGKPTLEQRQLKRRRTLKFADFVEIAKQNGITNENEFWKIAGREKDAVPITQNEEQAAQQKDDSSYVLCQYDSSENEEEKALKTEHRSWIMMWTFPTPRSYLKTYEERKKKNELIPRDISREELEKNFLDALNKCQLMGKLRQMIVVYEPHKKLMPDGSAHEMHYHVCFKMSANFAHKGVSNTLAQHYGLHGHMSYPRKGWYQMAKYVLTDSAVKLPVHLDPTPLFWPTRMTKEDMLKKMQLTEEDYLKKRAEENRMQWKEESNNGDGTHQDRWRKRRRVLDFSEFSDYVLHHKITNEQEFWVLACKEKEAGNPTLWNYGGTAAVAKQIQKCNKAHMAQFRDDVFLGTSKATSKYPLSAFNIPDTIRVWMEHFKGEMALIIQGEGGLGKTEMAKAILASMGKYFFVDSLDTVKSLLFTGKESILFDDVTLQNFSVDEVKSFLDVKSERAVKCRHEDGFIPADTVRIFLTNHERHTFFPRETENKDHSRAINRRMIWVTVTEKLFTESDGKTQKDKEKEVGVECESEIPVMDDLETLKTKQSRSAKEPSLNSPFDEEYEPLLEEYDMFDGDEEAAMWMNLSSEDACRESPASSKGLPLLSSGKTSPSANKELEAKMMIEKETKRPGKDETAHLGKDTVSIENHEHDRPEPKKNINRVKCIAENSFRPLVRYRRKSKPNPPWHHYEHRRRDVRWGTSQKSWWPWQS</sequence>
<organism evidence="3">
    <name type="scientific">Cladocopium goreaui</name>
    <dbReference type="NCBI Taxonomy" id="2562237"/>
    <lineage>
        <taxon>Eukaryota</taxon>
        <taxon>Sar</taxon>
        <taxon>Alveolata</taxon>
        <taxon>Dinophyceae</taxon>
        <taxon>Suessiales</taxon>
        <taxon>Symbiodiniaceae</taxon>
        <taxon>Cladocopium</taxon>
    </lineage>
</organism>
<evidence type="ECO:0000313" key="5">
    <source>
        <dbReference type="Proteomes" id="UP001152797"/>
    </source>
</evidence>
<dbReference type="GO" id="GO:0004386">
    <property type="term" value="F:helicase activity"/>
    <property type="evidence" value="ECO:0007669"/>
    <property type="project" value="UniProtKB-KW"/>
</dbReference>
<dbReference type="EMBL" id="CAMXCT020002365">
    <property type="protein sequence ID" value="CAL1151028.1"/>
    <property type="molecule type" value="Genomic_DNA"/>
</dbReference>